<sequence length="169" mass="18236">MAMPIDSVQWHDIYIPDQQSTCVSIKGKGSVPSLSDNQAMPDCMQDSVSLLRDSSPFFYFFLPPRRVDWTGSGGSGWGGSGGRRVGSGQHEAVAGSGGGWWQPEHAARARGAKPLALPMLSLALEWLASCENLTKPHGASTGREWPSEVAVLSPRLHPFRPDVLGQIPR</sequence>
<organism evidence="2">
    <name type="scientific">Oryza brachyantha</name>
    <name type="common">malo sina</name>
    <dbReference type="NCBI Taxonomy" id="4533"/>
    <lineage>
        <taxon>Eukaryota</taxon>
        <taxon>Viridiplantae</taxon>
        <taxon>Streptophyta</taxon>
        <taxon>Embryophyta</taxon>
        <taxon>Tracheophyta</taxon>
        <taxon>Spermatophyta</taxon>
        <taxon>Magnoliopsida</taxon>
        <taxon>Liliopsida</taxon>
        <taxon>Poales</taxon>
        <taxon>Poaceae</taxon>
        <taxon>BOP clade</taxon>
        <taxon>Oryzoideae</taxon>
        <taxon>Oryzeae</taxon>
        <taxon>Oryzinae</taxon>
        <taxon>Oryza</taxon>
    </lineage>
</organism>
<keyword evidence="3" id="KW-1185">Reference proteome</keyword>
<accession>J3LBN9</accession>
<dbReference type="EnsemblPlants" id="OB02G20560.1">
    <property type="protein sequence ID" value="OB02G20560.1"/>
    <property type="gene ID" value="OB02G20560"/>
</dbReference>
<dbReference type="Gramene" id="OB02G20560.1">
    <property type="protein sequence ID" value="OB02G20560.1"/>
    <property type="gene ID" value="OB02G20560"/>
</dbReference>
<reference evidence="2" key="1">
    <citation type="submission" date="2013-04" db="UniProtKB">
        <authorList>
            <consortium name="EnsemblPlants"/>
        </authorList>
    </citation>
    <scope>IDENTIFICATION</scope>
</reference>
<dbReference type="AlphaFoldDB" id="J3LBN9"/>
<name>J3LBN9_ORYBR</name>
<feature type="region of interest" description="Disordered" evidence="1">
    <location>
        <begin position="79"/>
        <end position="99"/>
    </location>
</feature>
<evidence type="ECO:0000313" key="2">
    <source>
        <dbReference type="EnsemblPlants" id="OB02G20560.1"/>
    </source>
</evidence>
<dbReference type="Proteomes" id="UP000006038">
    <property type="component" value="Unassembled WGS sequence"/>
</dbReference>
<evidence type="ECO:0000313" key="3">
    <source>
        <dbReference type="Proteomes" id="UP000006038"/>
    </source>
</evidence>
<proteinExistence type="predicted"/>
<dbReference type="HOGENOM" id="CLU_1580941_0_0_1"/>
<evidence type="ECO:0000256" key="1">
    <source>
        <dbReference type="SAM" id="MobiDB-lite"/>
    </source>
</evidence>
<protein>
    <submittedName>
        <fullName evidence="2">Uncharacterized protein</fullName>
    </submittedName>
</protein>